<protein>
    <submittedName>
        <fullName evidence="1">Uncharacterized protein</fullName>
    </submittedName>
</protein>
<dbReference type="EMBL" id="PKUQ01000003">
    <property type="protein sequence ID" value="PLW78575.1"/>
    <property type="molecule type" value="Genomic_DNA"/>
</dbReference>
<reference evidence="1 2" key="1">
    <citation type="submission" date="2018-01" db="EMBL/GenBank/DDBJ databases">
        <title>The draft genome sequence of Cohaesibacter sp. H1304.</title>
        <authorList>
            <person name="Wang N.-N."/>
            <person name="Du Z.-J."/>
        </authorList>
    </citation>
    <scope>NUCLEOTIDE SEQUENCE [LARGE SCALE GENOMIC DNA]</scope>
    <source>
        <strain evidence="1 2">H1304</strain>
    </source>
</reference>
<dbReference type="AlphaFoldDB" id="A0A2N5XVW9"/>
<proteinExistence type="predicted"/>
<evidence type="ECO:0000313" key="1">
    <source>
        <dbReference type="EMBL" id="PLW78575.1"/>
    </source>
</evidence>
<evidence type="ECO:0000313" key="2">
    <source>
        <dbReference type="Proteomes" id="UP000234881"/>
    </source>
</evidence>
<keyword evidence="2" id="KW-1185">Reference proteome</keyword>
<gene>
    <name evidence="1" type="ORF">C0081_03700</name>
</gene>
<dbReference type="Proteomes" id="UP000234881">
    <property type="component" value="Unassembled WGS sequence"/>
</dbReference>
<organism evidence="1 2">
    <name type="scientific">Cohaesibacter celericrescens</name>
    <dbReference type="NCBI Taxonomy" id="2067669"/>
    <lineage>
        <taxon>Bacteria</taxon>
        <taxon>Pseudomonadati</taxon>
        <taxon>Pseudomonadota</taxon>
        <taxon>Alphaproteobacteria</taxon>
        <taxon>Hyphomicrobiales</taxon>
        <taxon>Cohaesibacteraceae</taxon>
    </lineage>
</organism>
<name>A0A2N5XVW9_9HYPH</name>
<accession>A0A2N5XVW9</accession>
<sequence length="78" mass="8870">MILLCALKRESFRIRVFTLFFRQGEGTKAIKASKFSNTQKAFILKLSDDCVPVAEIYRKVGISQATISTGKEVWWINA</sequence>
<comment type="caution">
    <text evidence="1">The sequence shown here is derived from an EMBL/GenBank/DDBJ whole genome shotgun (WGS) entry which is preliminary data.</text>
</comment>